<gene>
    <name evidence="3" type="ORF">NLI96_g4736</name>
</gene>
<name>A0AAD5V952_9APHY</name>
<evidence type="ECO:0008006" key="5">
    <source>
        <dbReference type="Google" id="ProtNLM"/>
    </source>
</evidence>
<feature type="compositionally biased region" description="Basic residues" evidence="2">
    <location>
        <begin position="102"/>
        <end position="115"/>
    </location>
</feature>
<keyword evidence="1" id="KW-0694">RNA-binding</keyword>
<reference evidence="3" key="1">
    <citation type="submission" date="2022-07" db="EMBL/GenBank/DDBJ databases">
        <title>Genome Sequence of Physisporinus lineatus.</title>
        <authorList>
            <person name="Buettner E."/>
        </authorList>
    </citation>
    <scope>NUCLEOTIDE SEQUENCE</scope>
    <source>
        <strain evidence="3">VT162</strain>
    </source>
</reference>
<dbReference type="InterPro" id="IPR051229">
    <property type="entry name" value="ALYREF_mRNA_export"/>
</dbReference>
<protein>
    <recommendedName>
        <fullName evidence="5">Chromatin target of PRMT1 protein C-terminal domain-containing protein</fullName>
    </recommendedName>
</protein>
<dbReference type="AlphaFoldDB" id="A0AAD5V952"/>
<comment type="caution">
    <text evidence="3">The sequence shown here is derived from an EMBL/GenBank/DDBJ whole genome shotgun (WGS) entry which is preliminary data.</text>
</comment>
<proteinExistence type="predicted"/>
<dbReference type="PANTHER" id="PTHR19965">
    <property type="entry name" value="RNA AND EXPORT FACTOR BINDING PROTEIN"/>
    <property type="match status" value="1"/>
</dbReference>
<dbReference type="EMBL" id="JANAWD010000143">
    <property type="protein sequence ID" value="KAJ3485739.1"/>
    <property type="molecule type" value="Genomic_DNA"/>
</dbReference>
<evidence type="ECO:0000313" key="3">
    <source>
        <dbReference type="EMBL" id="KAJ3485739.1"/>
    </source>
</evidence>
<dbReference type="GO" id="GO:0005634">
    <property type="term" value="C:nucleus"/>
    <property type="evidence" value="ECO:0007669"/>
    <property type="project" value="TreeGrafter"/>
</dbReference>
<accession>A0AAD5V952</accession>
<dbReference type="GO" id="GO:0003729">
    <property type="term" value="F:mRNA binding"/>
    <property type="evidence" value="ECO:0007669"/>
    <property type="project" value="TreeGrafter"/>
</dbReference>
<feature type="region of interest" description="Disordered" evidence="2">
    <location>
        <begin position="1"/>
        <end position="21"/>
    </location>
</feature>
<evidence type="ECO:0000256" key="2">
    <source>
        <dbReference type="SAM" id="MobiDB-lite"/>
    </source>
</evidence>
<feature type="region of interest" description="Disordered" evidence="2">
    <location>
        <begin position="34"/>
        <end position="128"/>
    </location>
</feature>
<dbReference type="GO" id="GO:0006406">
    <property type="term" value="P:mRNA export from nucleus"/>
    <property type="evidence" value="ECO:0007669"/>
    <property type="project" value="TreeGrafter"/>
</dbReference>
<feature type="compositionally biased region" description="Low complexity" evidence="2">
    <location>
        <begin position="60"/>
        <end position="95"/>
    </location>
</feature>
<feature type="compositionally biased region" description="Basic and acidic residues" evidence="2">
    <location>
        <begin position="116"/>
        <end position="128"/>
    </location>
</feature>
<keyword evidence="4" id="KW-1185">Reference proteome</keyword>
<evidence type="ECO:0000256" key="1">
    <source>
        <dbReference type="ARBA" id="ARBA00022884"/>
    </source>
</evidence>
<evidence type="ECO:0000313" key="4">
    <source>
        <dbReference type="Proteomes" id="UP001212997"/>
    </source>
</evidence>
<dbReference type="Proteomes" id="UP001212997">
    <property type="component" value="Unassembled WGS sequence"/>
</dbReference>
<dbReference type="PANTHER" id="PTHR19965:SF35">
    <property type="entry name" value="RNA ANNEALING PROTEIN YRA1"/>
    <property type="match status" value="1"/>
</dbReference>
<organism evidence="3 4">
    <name type="scientific">Meripilus lineatus</name>
    <dbReference type="NCBI Taxonomy" id="2056292"/>
    <lineage>
        <taxon>Eukaryota</taxon>
        <taxon>Fungi</taxon>
        <taxon>Dikarya</taxon>
        <taxon>Basidiomycota</taxon>
        <taxon>Agaricomycotina</taxon>
        <taxon>Agaricomycetes</taxon>
        <taxon>Polyporales</taxon>
        <taxon>Meripilaceae</taxon>
        <taxon>Meripilus</taxon>
    </lineage>
</organism>
<sequence>MAVVSFQRSGDAGVARTKYNGKIIDGRRPIKIEIIRDEDDEPQEQPKPRTLSLLERLGDPPVQAAAPHAVVTPQHPQKPKQSSTTKTPGPKSTQQRQIAVGGRRRTRKGPKRVRKSREQLDRDMEDYRTRLDGPVEFITNGR</sequence>